<organism evidence="1">
    <name type="scientific">marine sediment metagenome</name>
    <dbReference type="NCBI Taxonomy" id="412755"/>
    <lineage>
        <taxon>unclassified sequences</taxon>
        <taxon>metagenomes</taxon>
        <taxon>ecological metagenomes</taxon>
    </lineage>
</organism>
<name>X1S3I4_9ZZZZ</name>
<feature type="non-terminal residue" evidence="1">
    <location>
        <position position="1"/>
    </location>
</feature>
<reference evidence="1" key="1">
    <citation type="journal article" date="2014" name="Front. Microbiol.">
        <title>High frequency of phylogenetically diverse reductive dehalogenase-homologous genes in deep subseafloor sedimentary metagenomes.</title>
        <authorList>
            <person name="Kawai M."/>
            <person name="Futagami T."/>
            <person name="Toyoda A."/>
            <person name="Takaki Y."/>
            <person name="Nishi S."/>
            <person name="Hori S."/>
            <person name="Arai W."/>
            <person name="Tsubouchi T."/>
            <person name="Morono Y."/>
            <person name="Uchiyama I."/>
            <person name="Ito T."/>
            <person name="Fujiyama A."/>
            <person name="Inagaki F."/>
            <person name="Takami H."/>
        </authorList>
    </citation>
    <scope>NUCLEOTIDE SEQUENCE</scope>
    <source>
        <strain evidence="1">Expedition CK06-06</strain>
    </source>
</reference>
<sequence>GEERVGVEMAAWTLTRTDTSDVHPFGYNPNVLPAMTYEQAMTEHRLLSGDIKYDKSTKKVKVLHVVWGERNFLGTTERKKLEGWMDLNCKMILKWFDENGDEHNDKGYMIADAVRPVYLVGFTFGFTLRLVEEA</sequence>
<dbReference type="AlphaFoldDB" id="X1S3I4"/>
<proteinExistence type="predicted"/>
<protein>
    <submittedName>
        <fullName evidence="1">Uncharacterized protein</fullName>
    </submittedName>
</protein>
<gene>
    <name evidence="1" type="ORF">S12H4_22129</name>
</gene>
<comment type="caution">
    <text evidence="1">The sequence shown here is derived from an EMBL/GenBank/DDBJ whole genome shotgun (WGS) entry which is preliminary data.</text>
</comment>
<dbReference type="EMBL" id="BARW01011484">
    <property type="protein sequence ID" value="GAI73731.1"/>
    <property type="molecule type" value="Genomic_DNA"/>
</dbReference>
<accession>X1S3I4</accession>
<evidence type="ECO:0000313" key="1">
    <source>
        <dbReference type="EMBL" id="GAI73731.1"/>
    </source>
</evidence>